<organism evidence="2 3">
    <name type="scientific">Catellatospora methionotrophica</name>
    <dbReference type="NCBI Taxonomy" id="121620"/>
    <lineage>
        <taxon>Bacteria</taxon>
        <taxon>Bacillati</taxon>
        <taxon>Actinomycetota</taxon>
        <taxon>Actinomycetes</taxon>
        <taxon>Micromonosporales</taxon>
        <taxon>Micromonosporaceae</taxon>
        <taxon>Catellatospora</taxon>
    </lineage>
</organism>
<dbReference type="AlphaFoldDB" id="A0A8J3L4D2"/>
<keyword evidence="1" id="KW-0472">Membrane</keyword>
<evidence type="ECO:0000256" key="1">
    <source>
        <dbReference type="SAM" id="Phobius"/>
    </source>
</evidence>
<feature type="transmembrane region" description="Helical" evidence="1">
    <location>
        <begin position="285"/>
        <end position="305"/>
    </location>
</feature>
<keyword evidence="1" id="KW-1133">Transmembrane helix</keyword>
<feature type="transmembrane region" description="Helical" evidence="1">
    <location>
        <begin position="175"/>
        <end position="192"/>
    </location>
</feature>
<dbReference type="Pfam" id="PF22564">
    <property type="entry name" value="HAAS"/>
    <property type="match status" value="1"/>
</dbReference>
<feature type="transmembrane region" description="Helical" evidence="1">
    <location>
        <begin position="120"/>
        <end position="142"/>
    </location>
</feature>
<comment type="caution">
    <text evidence="2">The sequence shown here is derived from an EMBL/GenBank/DDBJ whole genome shotgun (WGS) entry which is preliminary data.</text>
</comment>
<feature type="transmembrane region" description="Helical" evidence="1">
    <location>
        <begin position="212"/>
        <end position="232"/>
    </location>
</feature>
<feature type="transmembrane region" description="Helical" evidence="1">
    <location>
        <begin position="244"/>
        <end position="265"/>
    </location>
</feature>
<dbReference type="RefSeq" id="WP_166380515.1">
    <property type="nucleotide sequence ID" value="NZ_BAAATT010000011.1"/>
</dbReference>
<name>A0A8J3L4D2_9ACTN</name>
<dbReference type="Proteomes" id="UP000660339">
    <property type="component" value="Unassembled WGS sequence"/>
</dbReference>
<feature type="transmembrane region" description="Helical" evidence="1">
    <location>
        <begin position="86"/>
        <end position="108"/>
    </location>
</feature>
<gene>
    <name evidence="2" type="ORF">Cme02nite_02340</name>
</gene>
<keyword evidence="1" id="KW-0812">Transmembrane</keyword>
<keyword evidence="3" id="KW-1185">Reference proteome</keyword>
<dbReference type="InterPro" id="IPR047928">
    <property type="entry name" value="Perm_prefix_1"/>
</dbReference>
<dbReference type="NCBIfam" id="NF038403">
    <property type="entry name" value="perm_prefix_1"/>
    <property type="match status" value="1"/>
</dbReference>
<sequence length="314" mass="33596">MTTLTDRYVETTLRRLPPRQRPDIERELRASIEDAVEARVAGGEDQSVAETAVLTELGDPARLAAGYADRPLYLIGPALFVDYTRLLTVLLSSVVPIVAVIAAVVRVVDGAPFGTVLGSAISAALTTAVHIVGWTTAVFAVLERTGARWSPDEGRPWTPDALPAPASRRTRRSELIIESVATVALAAVILWSPSLKLKLDGSGEPIPVLDPWLWDTGVVYALVALVLASLFLTFARYHAGWRPVLGVAGGLAQAAPAALLVWLAAQEHFLNPAFIAATGWPEQATRWITPALIITGAVGILSALFETIRHARRG</sequence>
<proteinExistence type="predicted"/>
<accession>A0A8J3L4D2</accession>
<reference evidence="2" key="1">
    <citation type="submission" date="2021-01" db="EMBL/GenBank/DDBJ databases">
        <title>Whole genome shotgun sequence of Catellatospora methionotrophica NBRC 14553.</title>
        <authorList>
            <person name="Komaki H."/>
            <person name="Tamura T."/>
        </authorList>
    </citation>
    <scope>NUCLEOTIDE SEQUENCE</scope>
    <source>
        <strain evidence="2">NBRC 14553</strain>
    </source>
</reference>
<evidence type="ECO:0000313" key="3">
    <source>
        <dbReference type="Proteomes" id="UP000660339"/>
    </source>
</evidence>
<evidence type="ECO:0000313" key="2">
    <source>
        <dbReference type="EMBL" id="GIG11902.1"/>
    </source>
</evidence>
<protein>
    <submittedName>
        <fullName evidence="2">Uncharacterized protein</fullName>
    </submittedName>
</protein>
<dbReference type="EMBL" id="BONJ01000001">
    <property type="protein sequence ID" value="GIG11902.1"/>
    <property type="molecule type" value="Genomic_DNA"/>
</dbReference>